<evidence type="ECO:0000313" key="2">
    <source>
        <dbReference type="EMBL" id="KAG5500586.1"/>
    </source>
</evidence>
<dbReference type="AlphaFoldDB" id="A0A836L6E1"/>
<accession>A0A836L6E1</accession>
<sequence>MGEAWANTAEVEGAAEEGGGRPKEVTQSVVVDCLALDLLLNKPSALECVVVPWLRTCLESMLSKTTTYSRPAMNSSARNHRSGGGAAAAAEAAAPDNPLLSAAVEEEEEDAGGLDEGGAAANNGVLCAIIGLGSVAASLLPTLLRLFFWLPFPSPQSICDVRLVGLAIRTAGGAKGLEAMTCVVQQQAEKPHLLAAAAYALSAYSFELVGHTSALCVPPGAMRRRSGAKKGNTSLFQLVTDDLPASLAASPTMEELRPLWSNDDPLLLFPTATTSAPTGPHLCLQSSPPYRPTHLMIDAEVARCELMAHLSSNQFRACHAHPHVMVLLHDALSARLLGDVVTPAAQRLYSPILSQLRRDLHRVLADDIASIAPQEQSLLRLPTLPYSLRFFAGDQDTLFAVESALLHALLARPAAALVQEQALMSLCALPPEARAHVVQPVTNFFIELTHTMHWRQTATMRRSVVQTADSSGHPVLGPGSCIGTGEVNSDEAVVAAAAIAAGTVCMNPFAPSSCVDSCVVALVPVFQKLVHSPLWRLRHAACVGLARIGPLAPNPSSIIDFFVNCLALRAPLLTEERSSSQPPSAAAERSPQLPLLQSATVVWCLAQQQQGGVRALLRLLQDPQQPLEVHHWCAFLLAEVDVHKACGKLGGCKSLDADALLDEMVQVLGRLIVMQGALEENTVLLCVRALAGVVHRCYTNATSPTGTTESATDAVLVLDTPKSVQEAVDYYQEEQPNACFTVLTSVLETALLPTNVLKALCLYLCRYCGCHGELYVSEMLLQSRSVASRTAAAFGLRACGAKVLRSVVLGMNDDSYDVRREAFETLTVIGASAALEVLRQRPAEQRYQVRAALRDCLLLDAGRPVRRQVAELLYHALLTEEPLVAR</sequence>
<organism evidence="2 3">
    <name type="scientific">Porcisia hertigi</name>
    <dbReference type="NCBI Taxonomy" id="2761500"/>
    <lineage>
        <taxon>Eukaryota</taxon>
        <taxon>Discoba</taxon>
        <taxon>Euglenozoa</taxon>
        <taxon>Kinetoplastea</taxon>
        <taxon>Metakinetoplastina</taxon>
        <taxon>Trypanosomatida</taxon>
        <taxon>Trypanosomatidae</taxon>
        <taxon>Leishmaniinae</taxon>
        <taxon>Porcisia</taxon>
    </lineage>
</organism>
<dbReference type="OrthoDB" id="245103at2759"/>
<dbReference type="KEGG" id="phet:94289758"/>
<proteinExistence type="predicted"/>
<feature type="region of interest" description="Disordered" evidence="1">
    <location>
        <begin position="69"/>
        <end position="88"/>
    </location>
</feature>
<evidence type="ECO:0000313" key="3">
    <source>
        <dbReference type="Proteomes" id="UP000674318"/>
    </source>
</evidence>
<evidence type="ECO:0000256" key="1">
    <source>
        <dbReference type="SAM" id="MobiDB-lite"/>
    </source>
</evidence>
<protein>
    <submittedName>
        <fullName evidence="2">Uncharacterized protein</fullName>
    </submittedName>
</protein>
<dbReference type="GeneID" id="94289758"/>
<dbReference type="Proteomes" id="UP000674318">
    <property type="component" value="Chromosome 28"/>
</dbReference>
<dbReference type="EMBL" id="JAFJZO010000028">
    <property type="protein sequence ID" value="KAG5500586.1"/>
    <property type="molecule type" value="Genomic_DNA"/>
</dbReference>
<comment type="caution">
    <text evidence="2">The sequence shown here is derived from an EMBL/GenBank/DDBJ whole genome shotgun (WGS) entry which is preliminary data.</text>
</comment>
<name>A0A836L6E1_9TRYP</name>
<dbReference type="RefSeq" id="XP_067755920.1">
    <property type="nucleotide sequence ID" value="XM_067899681.1"/>
</dbReference>
<dbReference type="InterPro" id="IPR016024">
    <property type="entry name" value="ARM-type_fold"/>
</dbReference>
<dbReference type="InterPro" id="IPR011989">
    <property type="entry name" value="ARM-like"/>
</dbReference>
<dbReference type="Gene3D" id="1.25.10.10">
    <property type="entry name" value="Leucine-rich Repeat Variant"/>
    <property type="match status" value="2"/>
</dbReference>
<gene>
    <name evidence="2" type="ORF">JKF63_03681</name>
</gene>
<feature type="region of interest" description="Disordered" evidence="1">
    <location>
        <begin position="1"/>
        <end position="23"/>
    </location>
</feature>
<keyword evidence="3" id="KW-1185">Reference proteome</keyword>
<dbReference type="SUPFAM" id="SSF48371">
    <property type="entry name" value="ARM repeat"/>
    <property type="match status" value="1"/>
</dbReference>
<reference evidence="2 3" key="1">
    <citation type="submission" date="2021-02" db="EMBL/GenBank/DDBJ databases">
        <title>Porcisia hertigi Genome sequencing and assembly.</title>
        <authorList>
            <person name="Almutairi H."/>
            <person name="Gatherer D."/>
        </authorList>
    </citation>
    <scope>NUCLEOTIDE SEQUENCE [LARGE SCALE GENOMIC DNA]</scope>
    <source>
        <strain evidence="2 3">C119</strain>
    </source>
</reference>